<dbReference type="OrthoDB" id="10253954at2759"/>
<dbReference type="PROSITE" id="PS50055">
    <property type="entry name" value="TYR_PHOSPHATASE_PTP"/>
    <property type="match status" value="1"/>
</dbReference>
<keyword evidence="4" id="KW-1185">Reference proteome</keyword>
<dbReference type="EMBL" id="KZ454992">
    <property type="protein sequence ID" value="PKI83119.1"/>
    <property type="molecule type" value="Genomic_DNA"/>
</dbReference>
<dbReference type="InterPro" id="IPR050348">
    <property type="entry name" value="Protein-Tyr_Phosphatase"/>
</dbReference>
<dbReference type="SUPFAM" id="SSF52799">
    <property type="entry name" value="(Phosphotyrosine protein) phosphatases II"/>
    <property type="match status" value="1"/>
</dbReference>
<dbReference type="PANTHER" id="PTHR19134">
    <property type="entry name" value="RECEPTOR-TYPE TYROSINE-PROTEIN PHOSPHATASE"/>
    <property type="match status" value="1"/>
</dbReference>
<gene>
    <name evidence="3" type="ORF">MVES_002734</name>
</gene>
<protein>
    <recommendedName>
        <fullName evidence="2">Tyrosine-protein phosphatase domain-containing protein</fullName>
    </recommendedName>
</protein>
<reference evidence="3 4" key="1">
    <citation type="submission" date="2017-10" db="EMBL/GenBank/DDBJ databases">
        <title>A novel species of cold-tolerant Malassezia isolated from bats.</title>
        <authorList>
            <person name="Lorch J.M."/>
            <person name="Palmer J.M."/>
            <person name="Vanderwolf K.J."/>
            <person name="Schmidt K.Z."/>
            <person name="Verant M.L."/>
            <person name="Weller T.J."/>
            <person name="Blehert D.S."/>
        </authorList>
    </citation>
    <scope>NUCLEOTIDE SEQUENCE [LARGE SCALE GENOMIC DNA]</scope>
    <source>
        <strain evidence="3 4">NWHC:44797-103</strain>
    </source>
</reference>
<name>A0A2N1J986_9BASI</name>
<dbReference type="GO" id="GO:0004725">
    <property type="term" value="F:protein tyrosine phosphatase activity"/>
    <property type="evidence" value="ECO:0007669"/>
    <property type="project" value="InterPro"/>
</dbReference>
<dbReference type="Gene3D" id="3.90.190.10">
    <property type="entry name" value="Protein tyrosine phosphatase superfamily"/>
    <property type="match status" value="1"/>
</dbReference>
<proteinExistence type="inferred from homology"/>
<dbReference type="AlphaFoldDB" id="A0A2N1J986"/>
<dbReference type="InterPro" id="IPR029021">
    <property type="entry name" value="Prot-tyrosine_phosphatase-like"/>
</dbReference>
<sequence length="160" mass="17799">MESNAARILNELNNLDYERRDDSSLLQGPYLNASYIPAFPGSIEGSLACIVSQAPTPSTFQAFFHHLHAQKVNVLVNLTPLEEGGMVKSDQYWPTTPTSPLHFADNALKISLLPDAPSGLPLLQNLAYRSLQISNVKENWSHTVTLLHYTGWKDHEEGSR</sequence>
<evidence type="ECO:0000256" key="1">
    <source>
        <dbReference type="ARBA" id="ARBA00009649"/>
    </source>
</evidence>
<evidence type="ECO:0000313" key="4">
    <source>
        <dbReference type="Proteomes" id="UP000232875"/>
    </source>
</evidence>
<dbReference type="Proteomes" id="UP000232875">
    <property type="component" value="Unassembled WGS sequence"/>
</dbReference>
<dbReference type="Pfam" id="PF00102">
    <property type="entry name" value="Y_phosphatase"/>
    <property type="match status" value="1"/>
</dbReference>
<dbReference type="InterPro" id="IPR000242">
    <property type="entry name" value="PTP_cat"/>
</dbReference>
<dbReference type="PANTHER" id="PTHR19134:SF449">
    <property type="entry name" value="TYROSINE-PROTEIN PHOSPHATASE 1"/>
    <property type="match status" value="1"/>
</dbReference>
<evidence type="ECO:0000313" key="3">
    <source>
        <dbReference type="EMBL" id="PKI83119.1"/>
    </source>
</evidence>
<accession>A0A2N1J986</accession>
<evidence type="ECO:0000259" key="2">
    <source>
        <dbReference type="PROSITE" id="PS50055"/>
    </source>
</evidence>
<dbReference type="STRING" id="2020962.A0A2N1J986"/>
<comment type="similarity">
    <text evidence="1">Belongs to the protein-tyrosine phosphatase family. Non-receptor class subfamily.</text>
</comment>
<organism evidence="3 4">
    <name type="scientific">Malassezia vespertilionis</name>
    <dbReference type="NCBI Taxonomy" id="2020962"/>
    <lineage>
        <taxon>Eukaryota</taxon>
        <taxon>Fungi</taxon>
        <taxon>Dikarya</taxon>
        <taxon>Basidiomycota</taxon>
        <taxon>Ustilaginomycotina</taxon>
        <taxon>Malasseziomycetes</taxon>
        <taxon>Malasseziales</taxon>
        <taxon>Malasseziaceae</taxon>
        <taxon>Malassezia</taxon>
    </lineage>
</organism>
<feature type="domain" description="Tyrosine-protein phosphatase" evidence="2">
    <location>
        <begin position="1"/>
        <end position="160"/>
    </location>
</feature>